<evidence type="ECO:0000256" key="2">
    <source>
        <dbReference type="ARBA" id="ARBA00022595"/>
    </source>
</evidence>
<feature type="domain" description="Tail sheath protein Gp18-like" evidence="10">
    <location>
        <begin position="99"/>
        <end position="185"/>
    </location>
</feature>
<dbReference type="InterPro" id="IPR054564">
    <property type="entry name" value="Gp18_domIII_N"/>
</dbReference>
<keyword evidence="5" id="KW-1229">Viral tail sheath protein</keyword>
<dbReference type="InterPro" id="IPR035089">
    <property type="entry name" value="Phage_sheath_subtilisin"/>
</dbReference>
<organism evidence="12 13">
    <name type="scientific">Aeromonas phage Ah1</name>
    <dbReference type="NCBI Taxonomy" id="2053701"/>
    <lineage>
        <taxon>Viruses</taxon>
        <taxon>Duplodnaviria</taxon>
        <taxon>Heunggongvirae</taxon>
        <taxon>Uroviricota</taxon>
        <taxon>Caudoviricetes</taxon>
        <taxon>Pantevenvirales</taxon>
        <taxon>Straboviridae</taxon>
        <taxon>Cinqassovirus</taxon>
        <taxon>Cinqassovirus ah1</taxon>
    </lineage>
</organism>
<sequence length="679" mass="73888">MALLSPGVETKEINLQTTIARSSTGRAALVGKFNWGPAYQISQVVSEVDLVDKFGRPDDQTADSFFSGVNFLNYGNDLRLVRVLNETKSRNSSALYESLSYTITSPGVDYKVGDVVNVLQGGNVIASGKVTVVSSSGGIVAFYVPTAAIITRAKAINDYPALDNAWQIQFAAGGPGSGQAATATVVGINLDSTIFVPNDEYAMAAISERSETKRTFIDICEEMKVPAIAARYAGTYGDNIKVLLIAYKDYYKFNEAGKIVSVNTINPKVFPSGLDYGNVTPSSYLEFGPQNKNQFAFIVFNNGVAVESKVLSTKPGDRDIYGTSIFIDEYFGNGYSAFVQGVSESWPVGYTGVLALGGGQSANTDITAAEFMKGWDMFADREHTDVNLFIAGAVAGEGAKIASTVQKAVVAIADERRDCLVLISPPREYMINQPAASVVRKLVDWRRGVNQAGISLDDNMNIGTTYAFIDGNYKYQYDKYNDVNRWIPLAADIAGLCARTDTVGQPWQSPAGFNRGQIVNVIKLAVDTRQAHRDEMYTNGINPIVGFAGQGYILYGDKTASQAPTPFDRVNVRRLFNLLKKSISESAKYKLFELNDAFTRSSFRSEVGSYLDTIRSLGGIYDFRVVCDESNNTPAIIDRNEFVATILIKPARSINYITLSFVATSTGADFDELVGSFQQ</sequence>
<keyword evidence="13" id="KW-1185">Reference proteome</keyword>
<keyword evidence="6" id="KW-1171">Viral genome ejection through host cell envelope</keyword>
<name>A0A2H4YFK0_9CAUD</name>
<keyword evidence="7" id="KW-1160">Virus entry into host cell</keyword>
<evidence type="ECO:0000259" key="11">
    <source>
        <dbReference type="Pfam" id="PF22671"/>
    </source>
</evidence>
<evidence type="ECO:0000256" key="1">
    <source>
        <dbReference type="ARBA" id="ARBA00008005"/>
    </source>
</evidence>
<evidence type="ECO:0000313" key="12">
    <source>
        <dbReference type="EMBL" id="AUE22754.1"/>
    </source>
</evidence>
<dbReference type="PANTHER" id="PTHR35861">
    <property type="match status" value="1"/>
</dbReference>
<accession>A0A2H4YFK0</accession>
<dbReference type="Pfam" id="PF04984">
    <property type="entry name" value="Phage_sheath_1"/>
    <property type="match status" value="1"/>
</dbReference>
<keyword evidence="4" id="KW-1242">Viral contractile tail ejection system</keyword>
<keyword evidence="2" id="KW-1162">Viral penetration into host cytoplasm</keyword>
<evidence type="ECO:0000259" key="8">
    <source>
        <dbReference type="Pfam" id="PF04984"/>
    </source>
</evidence>
<dbReference type="InterPro" id="IPR054565">
    <property type="entry name" value="Gp18-like_dom_I"/>
</dbReference>
<dbReference type="Proteomes" id="UP000240934">
    <property type="component" value="Segment"/>
</dbReference>
<dbReference type="Gene3D" id="2.40.10.380">
    <property type="match status" value="1"/>
</dbReference>
<keyword evidence="3" id="KW-1227">Viral tail protein</keyword>
<evidence type="ECO:0000256" key="3">
    <source>
        <dbReference type="ARBA" id="ARBA00022732"/>
    </source>
</evidence>
<feature type="domain" description="Tail sheath protein subtilisin-like" evidence="8">
    <location>
        <begin position="366"/>
        <end position="560"/>
    </location>
</feature>
<evidence type="ECO:0000256" key="6">
    <source>
        <dbReference type="ARBA" id="ARBA00023009"/>
    </source>
</evidence>
<dbReference type="GO" id="GO:0098027">
    <property type="term" value="C:virus tail, sheath"/>
    <property type="evidence" value="ECO:0007669"/>
    <property type="project" value="UniProtKB-KW"/>
</dbReference>
<proteinExistence type="inferred from homology"/>
<dbReference type="Gene3D" id="3.40.50.11780">
    <property type="match status" value="1"/>
</dbReference>
<evidence type="ECO:0000256" key="5">
    <source>
        <dbReference type="ARBA" id="ARBA00023003"/>
    </source>
</evidence>
<protein>
    <submittedName>
        <fullName evidence="12">Tail sheath protein</fullName>
    </submittedName>
</protein>
<feature type="domain" description="Tail sheath protein C-terminal" evidence="9">
    <location>
        <begin position="564"/>
        <end position="663"/>
    </location>
</feature>
<keyword evidence="5" id="KW-0946">Virion</keyword>
<dbReference type="InterPro" id="IPR052042">
    <property type="entry name" value="Tail_sheath_structural"/>
</dbReference>
<dbReference type="PANTHER" id="PTHR35861:SF1">
    <property type="entry name" value="PHAGE TAIL SHEATH PROTEIN"/>
    <property type="match status" value="1"/>
</dbReference>
<feature type="domain" description="Tail sheath protein Gp18-like" evidence="11">
    <location>
        <begin position="24"/>
        <end position="83"/>
    </location>
</feature>
<dbReference type="Pfam" id="PF17482">
    <property type="entry name" value="Phage_sheath_1C"/>
    <property type="match status" value="1"/>
</dbReference>
<evidence type="ECO:0000259" key="10">
    <source>
        <dbReference type="Pfam" id="PF22639"/>
    </source>
</evidence>
<dbReference type="Pfam" id="PF22639">
    <property type="entry name" value="Gp18_dom_I"/>
    <property type="match status" value="1"/>
</dbReference>
<evidence type="ECO:0000256" key="7">
    <source>
        <dbReference type="ARBA" id="ARBA00023296"/>
    </source>
</evidence>
<evidence type="ECO:0000259" key="9">
    <source>
        <dbReference type="Pfam" id="PF17482"/>
    </source>
</evidence>
<comment type="similarity">
    <text evidence="1">Belongs to the myoviridae tail sheath protein family.</text>
</comment>
<dbReference type="InterPro" id="IPR020287">
    <property type="entry name" value="Tail_sheath_C"/>
</dbReference>
<dbReference type="GO" id="GO:0099000">
    <property type="term" value="P:symbiont genome ejection through host cell envelope, contractile tail mechanism"/>
    <property type="evidence" value="ECO:0007669"/>
    <property type="project" value="UniProtKB-KW"/>
</dbReference>
<evidence type="ECO:0000313" key="13">
    <source>
        <dbReference type="Proteomes" id="UP000240934"/>
    </source>
</evidence>
<evidence type="ECO:0000256" key="4">
    <source>
        <dbReference type="ARBA" id="ARBA00022766"/>
    </source>
</evidence>
<dbReference type="EMBL" id="MG250483">
    <property type="protein sequence ID" value="AUE22754.1"/>
    <property type="molecule type" value="Genomic_DNA"/>
</dbReference>
<dbReference type="Pfam" id="PF22671">
    <property type="entry name" value="Gp18_domIII_N"/>
    <property type="match status" value="1"/>
</dbReference>
<reference evidence="12 13" key="1">
    <citation type="submission" date="2017-10" db="EMBL/GenBank/DDBJ databases">
        <title>Antibacterial composition for extension of chilled fish shelf life and decreasing of risk of food-borne infections, bacteriophage strains for its preparation.</title>
        <authorList>
            <person name="Zulkarneev E.R."/>
            <person name="Aleshkin A.V."/>
            <person name="Rubalsky O.V."/>
            <person name="Kiseleva I.A."/>
            <person name="Rubalskii E.O."/>
            <person name="Lebedev S.N."/>
        </authorList>
    </citation>
    <scope>NUCLEOTIDE SEQUENCE [LARGE SCALE GENOMIC DNA]</scope>
</reference>
<gene>
    <name evidence="12" type="ORF">Ah1_00236</name>
</gene>